<proteinExistence type="predicted"/>
<dbReference type="AlphaFoldDB" id="A0A4U0XT17"/>
<dbReference type="EMBL" id="NAJN01000087">
    <property type="protein sequence ID" value="TKA79711.1"/>
    <property type="molecule type" value="Genomic_DNA"/>
</dbReference>
<comment type="caution">
    <text evidence="1">The sequence shown here is derived from an EMBL/GenBank/DDBJ whole genome shotgun (WGS) entry which is preliminary data.</text>
</comment>
<organism evidence="1 2">
    <name type="scientific">Cryomyces minteri</name>
    <dbReference type="NCBI Taxonomy" id="331657"/>
    <lineage>
        <taxon>Eukaryota</taxon>
        <taxon>Fungi</taxon>
        <taxon>Dikarya</taxon>
        <taxon>Ascomycota</taxon>
        <taxon>Pezizomycotina</taxon>
        <taxon>Dothideomycetes</taxon>
        <taxon>Dothideomycetes incertae sedis</taxon>
        <taxon>Cryomyces</taxon>
    </lineage>
</organism>
<evidence type="ECO:0000313" key="2">
    <source>
        <dbReference type="Proteomes" id="UP000308768"/>
    </source>
</evidence>
<gene>
    <name evidence="1" type="ORF">B0A49_01467</name>
</gene>
<keyword evidence="2" id="KW-1185">Reference proteome</keyword>
<sequence length="172" mass="19523">MIFLIKAVARWLRVNFDIFGPGTSVVVDTVVKMNPFIELEIIADMIRPGSRTAGRLFLRARLQTQLRSRNQHCSSTQPKTIESQQLLTHNLGAIPDDVMHPRADEVNVAEQEIPPFLCERTKLFPHILVFYRGPNSAGVHLYRGGSRTDGRGTLASVHRTSFRFIVKDREDE</sequence>
<reference evidence="1 2" key="1">
    <citation type="submission" date="2017-03" db="EMBL/GenBank/DDBJ databases">
        <title>Genomes of endolithic fungi from Antarctica.</title>
        <authorList>
            <person name="Coleine C."/>
            <person name="Masonjones S."/>
            <person name="Stajich J.E."/>
        </authorList>
    </citation>
    <scope>NUCLEOTIDE SEQUENCE [LARGE SCALE GENOMIC DNA]</scope>
    <source>
        <strain evidence="1 2">CCFEE 5187</strain>
    </source>
</reference>
<name>A0A4U0XT17_9PEZI</name>
<evidence type="ECO:0000313" key="1">
    <source>
        <dbReference type="EMBL" id="TKA79711.1"/>
    </source>
</evidence>
<protein>
    <submittedName>
        <fullName evidence="1">Uncharacterized protein</fullName>
    </submittedName>
</protein>
<dbReference type="Proteomes" id="UP000308768">
    <property type="component" value="Unassembled WGS sequence"/>
</dbReference>
<accession>A0A4U0XT17</accession>